<dbReference type="PROSITE" id="PS51462">
    <property type="entry name" value="NUDIX"/>
    <property type="match status" value="1"/>
</dbReference>
<dbReference type="InterPro" id="IPR020084">
    <property type="entry name" value="NUDIX_hydrolase_CS"/>
</dbReference>
<dbReference type="InterPro" id="IPR000086">
    <property type="entry name" value="NUDIX_hydrolase_dom"/>
</dbReference>
<name>A0A5C4N3A6_9RHOB</name>
<dbReference type="EMBL" id="VDFU01000006">
    <property type="protein sequence ID" value="TNC50770.1"/>
    <property type="molecule type" value="Genomic_DNA"/>
</dbReference>
<dbReference type="PROSITE" id="PS00893">
    <property type="entry name" value="NUDIX_BOX"/>
    <property type="match status" value="1"/>
</dbReference>
<dbReference type="GO" id="GO:0004081">
    <property type="term" value="F:bis(5'-nucleosyl)-tetraphosphatase (asymmetrical) activity"/>
    <property type="evidence" value="ECO:0007669"/>
    <property type="project" value="TreeGrafter"/>
</dbReference>
<accession>A0A5C4N3A6</accession>
<dbReference type="Gene3D" id="3.90.79.10">
    <property type="entry name" value="Nucleoside Triphosphate Pyrophosphohydrolase"/>
    <property type="match status" value="1"/>
</dbReference>
<keyword evidence="2" id="KW-0378">Hydrolase</keyword>
<reference evidence="4 5" key="1">
    <citation type="submission" date="2019-06" db="EMBL/GenBank/DDBJ databases">
        <title>YIM 131921 draft genome.</title>
        <authorList>
            <person name="Jiang L."/>
        </authorList>
    </citation>
    <scope>NUCLEOTIDE SEQUENCE [LARGE SCALE GENOMIC DNA]</scope>
    <source>
        <strain evidence="4 5">YIM 131921</strain>
    </source>
</reference>
<protein>
    <submittedName>
        <fullName evidence="4">NUDIX domain-containing protein</fullName>
    </submittedName>
</protein>
<evidence type="ECO:0000313" key="4">
    <source>
        <dbReference type="EMBL" id="TNC50770.1"/>
    </source>
</evidence>
<dbReference type="OrthoDB" id="9761969at2"/>
<dbReference type="CDD" id="cd04664">
    <property type="entry name" value="NUDIX_DHNTPase_like"/>
    <property type="match status" value="1"/>
</dbReference>
<dbReference type="RefSeq" id="WP_139076091.1">
    <property type="nucleotide sequence ID" value="NZ_VDFU01000006.1"/>
</dbReference>
<proteinExistence type="predicted"/>
<sequence>MSEIPVRCRAVSVVALRRKAGRNEVLLLRRTGSLRGEWCQIAGGIENGETAWQTALREMREETGLVPQALYSADICEQFYEADQNSISLLPVFLAMVAADQLVALNHEHSEFRWLEFDAAVALVPFSGQRSVLRHIERDFANGTPSEHLRIL</sequence>
<dbReference type="Pfam" id="PF00293">
    <property type="entry name" value="NUDIX"/>
    <property type="match status" value="1"/>
</dbReference>
<dbReference type="SUPFAM" id="SSF55811">
    <property type="entry name" value="Nudix"/>
    <property type="match status" value="1"/>
</dbReference>
<dbReference type="PANTHER" id="PTHR21340:SF0">
    <property type="entry name" value="BIS(5'-NUCLEOSYL)-TETRAPHOSPHATASE [ASYMMETRICAL]"/>
    <property type="match status" value="1"/>
</dbReference>
<keyword evidence="5" id="KW-1185">Reference proteome</keyword>
<dbReference type="Proteomes" id="UP000305887">
    <property type="component" value="Unassembled WGS sequence"/>
</dbReference>
<dbReference type="InterPro" id="IPR051325">
    <property type="entry name" value="Nudix_hydrolase_domain"/>
</dbReference>
<evidence type="ECO:0000256" key="2">
    <source>
        <dbReference type="ARBA" id="ARBA00022801"/>
    </source>
</evidence>
<comment type="cofactor">
    <cofactor evidence="1">
        <name>Mg(2+)</name>
        <dbReference type="ChEBI" id="CHEBI:18420"/>
    </cofactor>
</comment>
<evidence type="ECO:0000313" key="5">
    <source>
        <dbReference type="Proteomes" id="UP000305887"/>
    </source>
</evidence>
<evidence type="ECO:0000256" key="1">
    <source>
        <dbReference type="ARBA" id="ARBA00001946"/>
    </source>
</evidence>
<organism evidence="4 5">
    <name type="scientific">Rubellimicrobium rubrum</name>
    <dbReference type="NCBI Taxonomy" id="2585369"/>
    <lineage>
        <taxon>Bacteria</taxon>
        <taxon>Pseudomonadati</taxon>
        <taxon>Pseudomonadota</taxon>
        <taxon>Alphaproteobacteria</taxon>
        <taxon>Rhodobacterales</taxon>
        <taxon>Roseobacteraceae</taxon>
        <taxon>Rubellimicrobium</taxon>
    </lineage>
</organism>
<dbReference type="InterPro" id="IPR015797">
    <property type="entry name" value="NUDIX_hydrolase-like_dom_sf"/>
</dbReference>
<evidence type="ECO:0000259" key="3">
    <source>
        <dbReference type="PROSITE" id="PS51462"/>
    </source>
</evidence>
<feature type="domain" description="Nudix hydrolase" evidence="3">
    <location>
        <begin position="6"/>
        <end position="137"/>
    </location>
</feature>
<dbReference type="GO" id="GO:0006754">
    <property type="term" value="P:ATP biosynthetic process"/>
    <property type="evidence" value="ECO:0007669"/>
    <property type="project" value="TreeGrafter"/>
</dbReference>
<dbReference type="AlphaFoldDB" id="A0A5C4N3A6"/>
<dbReference type="PANTHER" id="PTHR21340">
    <property type="entry name" value="DIADENOSINE 5,5-P1,P4-TETRAPHOSPHATE PYROPHOSPHOHYDROLASE MUTT"/>
    <property type="match status" value="1"/>
</dbReference>
<gene>
    <name evidence="4" type="ORF">FHG66_07270</name>
</gene>
<comment type="caution">
    <text evidence="4">The sequence shown here is derived from an EMBL/GenBank/DDBJ whole genome shotgun (WGS) entry which is preliminary data.</text>
</comment>
<dbReference type="GO" id="GO:0006167">
    <property type="term" value="P:AMP biosynthetic process"/>
    <property type="evidence" value="ECO:0007669"/>
    <property type="project" value="TreeGrafter"/>
</dbReference>